<dbReference type="GO" id="GO:0016757">
    <property type="term" value="F:glycosyltransferase activity"/>
    <property type="evidence" value="ECO:0007669"/>
    <property type="project" value="UniProtKB-KW"/>
</dbReference>
<sequence length="331" mass="36653">MGDERKMTIASEQRPLLSVVVPCFRAMGTLPALLESLELQTIGRDNFEIIIVDDGSDDGTCDYLAAQPAIRLVRQERRGPGEARNVGFAMAAAELVLYLDADLVASPSLLEAHLLHHRQNPHLAATGGSVAPARSYPLLSWGLVDHLCSWFNAYPDFDHGGEPEYLPSLNFCVKKGDLLAVGGIAWQDGLTVTGEDVVFCYALHRAGLAIAFVPEAVVYHRDRETMAGYLRHMFRWGEHAPSVRGTYRDLKYSFLFPPSRGRLLVTIPVIVLGYTWFLWYSWAKVRPLAVTLALPQIFLGRLAYAWGVWQGMVLASRGAGSSRLITEIDRG</sequence>
<keyword evidence="1" id="KW-0472">Membrane</keyword>
<dbReference type="Gene3D" id="3.90.550.10">
    <property type="entry name" value="Spore Coat Polysaccharide Biosynthesis Protein SpsA, Chain A"/>
    <property type="match status" value="1"/>
</dbReference>
<dbReference type="PANTHER" id="PTHR43685:SF3">
    <property type="entry name" value="SLR2126 PROTEIN"/>
    <property type="match status" value="1"/>
</dbReference>
<organism evidence="3 4">
    <name type="scientific">Geomobilimonas luticola</name>
    <dbReference type="NCBI Taxonomy" id="1114878"/>
    <lineage>
        <taxon>Bacteria</taxon>
        <taxon>Pseudomonadati</taxon>
        <taxon>Thermodesulfobacteriota</taxon>
        <taxon>Desulfuromonadia</taxon>
        <taxon>Geobacterales</taxon>
        <taxon>Geobacteraceae</taxon>
        <taxon>Geomobilimonas</taxon>
    </lineage>
</organism>
<dbReference type="Proteomes" id="UP000756860">
    <property type="component" value="Unassembled WGS sequence"/>
</dbReference>
<dbReference type="PANTHER" id="PTHR43685">
    <property type="entry name" value="GLYCOSYLTRANSFERASE"/>
    <property type="match status" value="1"/>
</dbReference>
<evidence type="ECO:0000259" key="2">
    <source>
        <dbReference type="Pfam" id="PF00535"/>
    </source>
</evidence>
<keyword evidence="1" id="KW-1133">Transmembrane helix</keyword>
<evidence type="ECO:0000256" key="1">
    <source>
        <dbReference type="SAM" id="Phobius"/>
    </source>
</evidence>
<evidence type="ECO:0000313" key="4">
    <source>
        <dbReference type="Proteomes" id="UP000756860"/>
    </source>
</evidence>
<name>A0ABS5SA93_9BACT</name>
<evidence type="ECO:0000313" key="3">
    <source>
        <dbReference type="EMBL" id="MBT0652296.1"/>
    </source>
</evidence>
<comment type="caution">
    <text evidence="3">The sequence shown here is derived from an EMBL/GenBank/DDBJ whole genome shotgun (WGS) entry which is preliminary data.</text>
</comment>
<dbReference type="Pfam" id="PF00535">
    <property type="entry name" value="Glycos_transf_2"/>
    <property type="match status" value="1"/>
</dbReference>
<dbReference type="RefSeq" id="WP_214174249.1">
    <property type="nucleotide sequence ID" value="NZ_JAHCVK010000001.1"/>
</dbReference>
<dbReference type="SUPFAM" id="SSF53448">
    <property type="entry name" value="Nucleotide-diphospho-sugar transferases"/>
    <property type="match status" value="1"/>
</dbReference>
<accession>A0ABS5SA93</accession>
<keyword evidence="3" id="KW-0328">Glycosyltransferase</keyword>
<feature type="domain" description="Glycosyltransferase 2-like" evidence="2">
    <location>
        <begin position="18"/>
        <end position="130"/>
    </location>
</feature>
<feature type="transmembrane region" description="Helical" evidence="1">
    <location>
        <begin position="263"/>
        <end position="282"/>
    </location>
</feature>
<feature type="transmembrane region" description="Helical" evidence="1">
    <location>
        <begin position="288"/>
        <end position="309"/>
    </location>
</feature>
<gene>
    <name evidence="3" type="ORF">KI810_04455</name>
</gene>
<reference evidence="3 4" key="1">
    <citation type="submission" date="2021-05" db="EMBL/GenBank/DDBJ databases">
        <title>The draft genome of Geobacter luticola JCM 17780.</title>
        <authorList>
            <person name="Xu Z."/>
            <person name="Masuda Y."/>
            <person name="Itoh H."/>
            <person name="Senoo K."/>
        </authorList>
    </citation>
    <scope>NUCLEOTIDE SEQUENCE [LARGE SCALE GENOMIC DNA]</scope>
    <source>
        <strain evidence="3 4">JCM 17780</strain>
    </source>
</reference>
<keyword evidence="3" id="KW-0808">Transferase</keyword>
<keyword evidence="1" id="KW-0812">Transmembrane</keyword>
<dbReference type="EC" id="2.4.-.-" evidence="3"/>
<dbReference type="InterPro" id="IPR050834">
    <property type="entry name" value="Glycosyltransf_2"/>
</dbReference>
<dbReference type="EMBL" id="JAHCVK010000001">
    <property type="protein sequence ID" value="MBT0652296.1"/>
    <property type="molecule type" value="Genomic_DNA"/>
</dbReference>
<dbReference type="InterPro" id="IPR029044">
    <property type="entry name" value="Nucleotide-diphossugar_trans"/>
</dbReference>
<dbReference type="InterPro" id="IPR001173">
    <property type="entry name" value="Glyco_trans_2-like"/>
</dbReference>
<proteinExistence type="predicted"/>
<keyword evidence="4" id="KW-1185">Reference proteome</keyword>
<protein>
    <submittedName>
        <fullName evidence="3">Glycosyltransferase</fullName>
        <ecNumber evidence="3">2.4.-.-</ecNumber>
    </submittedName>
</protein>